<proteinExistence type="predicted"/>
<dbReference type="Pfam" id="PF07589">
    <property type="entry name" value="PEP-CTERM"/>
    <property type="match status" value="1"/>
</dbReference>
<reference evidence="3 4" key="1">
    <citation type="submission" date="2022-11" db="EMBL/GenBank/DDBJ databases">
        <title>Viruses from the air-sea interface of a natural surface slick.</title>
        <authorList>
            <person name="Rahlff J."/>
            <person name="Holmfeldt K."/>
        </authorList>
    </citation>
    <scope>NUCLEOTIDE SEQUENCE [LARGE SCALE GENOMIC DNA]</scope>
    <source>
        <strain evidence="3 4">SMS4</strain>
    </source>
</reference>
<accession>A0ABT9HZT6</accession>
<feature type="chain" id="PRO_5046509724" evidence="1">
    <location>
        <begin position="22"/>
        <end position="212"/>
    </location>
</feature>
<comment type="caution">
    <text evidence="3">The sequence shown here is derived from an EMBL/GenBank/DDBJ whole genome shotgun (WGS) entry which is preliminary data.</text>
</comment>
<feature type="domain" description="Ice-binding protein C-terminal" evidence="2">
    <location>
        <begin position="186"/>
        <end position="208"/>
    </location>
</feature>
<dbReference type="RefSeq" id="WP_305975788.1">
    <property type="nucleotide sequence ID" value="NZ_JAPJDY010000008.1"/>
</dbReference>
<keyword evidence="1" id="KW-0732">Signal</keyword>
<evidence type="ECO:0000313" key="4">
    <source>
        <dbReference type="Proteomes" id="UP001231109"/>
    </source>
</evidence>
<organism evidence="3 4">
    <name type="scientific">Rheinheimera baltica</name>
    <dbReference type="NCBI Taxonomy" id="67576"/>
    <lineage>
        <taxon>Bacteria</taxon>
        <taxon>Pseudomonadati</taxon>
        <taxon>Pseudomonadota</taxon>
        <taxon>Gammaproteobacteria</taxon>
        <taxon>Chromatiales</taxon>
        <taxon>Chromatiaceae</taxon>
        <taxon>Rheinheimera</taxon>
    </lineage>
</organism>
<sequence length="212" mass="22749">MYKLLLGAALASALFVSNAHAGLIYEQGLESVATGHNPFKYNFSYDDFTLDSSYDISRITVNAFANFGNLDNIGNMDWEIRSVLNGLPGGILFSGNVGSVAKNDTGLNFSGWDLVDYSIDVTSFNLMAGSYFIGLRANNAQNVHLTLINNRVNITEALVANGSGYTGYWGGRDFAYRLEGEPGVASVPEPLSIALLGLGLAGIGFSRKKKKV</sequence>
<dbReference type="InterPro" id="IPR013424">
    <property type="entry name" value="Ice-binding_C"/>
</dbReference>
<keyword evidence="4" id="KW-1185">Reference proteome</keyword>
<dbReference type="Proteomes" id="UP001231109">
    <property type="component" value="Unassembled WGS sequence"/>
</dbReference>
<feature type="signal peptide" evidence="1">
    <location>
        <begin position="1"/>
        <end position="21"/>
    </location>
</feature>
<name>A0ABT9HZT6_9GAMM</name>
<gene>
    <name evidence="3" type="ORF">ORJ04_10850</name>
</gene>
<dbReference type="NCBIfam" id="TIGR02595">
    <property type="entry name" value="PEP_CTERM"/>
    <property type="match status" value="1"/>
</dbReference>
<evidence type="ECO:0000313" key="3">
    <source>
        <dbReference type="EMBL" id="MDP5136443.1"/>
    </source>
</evidence>
<protein>
    <submittedName>
        <fullName evidence="3">PEP-CTERM sorting domain-containing protein</fullName>
    </submittedName>
</protein>
<evidence type="ECO:0000259" key="2">
    <source>
        <dbReference type="Pfam" id="PF07589"/>
    </source>
</evidence>
<dbReference type="EMBL" id="JAPJDZ010000024">
    <property type="protein sequence ID" value="MDP5136443.1"/>
    <property type="molecule type" value="Genomic_DNA"/>
</dbReference>
<evidence type="ECO:0000256" key="1">
    <source>
        <dbReference type="SAM" id="SignalP"/>
    </source>
</evidence>